<dbReference type="Proteomes" id="UP001372834">
    <property type="component" value="Unassembled WGS sequence"/>
</dbReference>
<dbReference type="PANTHER" id="PTHR12064">
    <property type="entry name" value="METAL TRANSPORTER CNNM"/>
    <property type="match status" value="1"/>
</dbReference>
<keyword evidence="9" id="KW-0129">CBS domain</keyword>
<name>A0AAN8PM73_POLSC</name>
<dbReference type="FunFam" id="3.10.580.10:FF:000001">
    <property type="entry name" value="Putative metal transporter CNNM3 isoform 2"/>
    <property type="match status" value="1"/>
</dbReference>
<feature type="compositionally biased region" description="Polar residues" evidence="12">
    <location>
        <begin position="760"/>
        <end position="795"/>
    </location>
</feature>
<feature type="transmembrane region" description="Helical" evidence="13">
    <location>
        <begin position="272"/>
        <end position="294"/>
    </location>
</feature>
<dbReference type="GO" id="GO:0005886">
    <property type="term" value="C:plasma membrane"/>
    <property type="evidence" value="ECO:0007669"/>
    <property type="project" value="UniProtKB-SubCell"/>
</dbReference>
<feature type="region of interest" description="Disordered" evidence="12">
    <location>
        <begin position="1"/>
        <end position="27"/>
    </location>
</feature>
<dbReference type="InterPro" id="IPR045095">
    <property type="entry name" value="ACDP"/>
</dbReference>
<dbReference type="CDD" id="cd04590">
    <property type="entry name" value="CBS_pair_CorC_HlyC_assoc"/>
    <property type="match status" value="1"/>
</dbReference>
<keyword evidence="7 11" id="KW-1133">Transmembrane helix</keyword>
<keyword evidence="4" id="KW-1003">Cell membrane</keyword>
<dbReference type="Gene3D" id="3.10.580.10">
    <property type="entry name" value="CBS-domain"/>
    <property type="match status" value="1"/>
</dbReference>
<keyword evidence="8" id="KW-0406">Ion transport</keyword>
<evidence type="ECO:0000256" key="4">
    <source>
        <dbReference type="ARBA" id="ARBA00022475"/>
    </source>
</evidence>
<feature type="transmembrane region" description="Helical" evidence="13">
    <location>
        <begin position="306"/>
        <end position="324"/>
    </location>
</feature>
<sequence>MKSTDNETSVRTRTRREIYHRENGSHQFPNLDVQSETTMQSLDKRKRAVEDVQIVIHGMRVENAENSASFGEDGVVELLAHSMCNVRLFGQGLTESLHLAFTTTETDDGFCEFPSSEIFRVVEGSVTNHSAVVEIRVPSRPANNAPYFLCIKRGPATNSTGSQKKLWHHQGSDKWLQFRVYERLLPVWMTIVIIISLLFFSALFSGLTLGLMSMDKTDLKILCTTGTELERQYASAIMPVRSHGSLLLCSLLLGNVLVNSVLTILMDDLTSGLIAVVFSTLAIVIFGEIMPQAICSRHGLAIGAKTIYITKFVILLTCVVAFPISKILDYMLGEEIGNVYNRERLKELVKTGTDIEKDEVNIISGALELRKKTVAEVMTKLEDVYMLDYHAILDFETVSEIMKSGFSRIPVYEGQRTNIVAMLFIKDLAFIDPDDNTPLKQLCDFYQNQCYFVFEDLTLDVLFKHFKDGNKGHMAFVTRVNAEGEGDPFYEAIGLVTLEDVIEELIQAEIIDETDVFTDNKSKRKRERKHMKQDFTTFCERRENQRIHISPQLTLATFQYLSTMDAFKPDIISERILRRLIKQDVIYQIKVKNREKGKTDPSTIIYQQGKPVNYFVLVLEGRVEVTVGREEMRFESGPFTYFGTQALTHCFGIGGDSPTATLPTSNTGSLQSVNLDNASRQTFVPDYTVRAITEVFYIKIKRSLYLAAKRATLMENSQKTDDHFDDEVDKLLHSLDEDDKSQESPTLTRNHGLSDRESLQKNSSPTESPRSRHVSVTNPGSPQEANGSVRTTLSPAKNRAEENALLKMFSDKLDGTEKMPENSSHEERTNLLRQSDEIS</sequence>
<dbReference type="Pfam" id="PF01595">
    <property type="entry name" value="CNNM"/>
    <property type="match status" value="1"/>
</dbReference>
<evidence type="ECO:0008006" key="18">
    <source>
        <dbReference type="Google" id="ProtNLM"/>
    </source>
</evidence>
<evidence type="ECO:0000256" key="7">
    <source>
        <dbReference type="ARBA" id="ARBA00022989"/>
    </source>
</evidence>
<dbReference type="AlphaFoldDB" id="A0AAN8PM73"/>
<dbReference type="GO" id="GO:0006811">
    <property type="term" value="P:monoatomic ion transport"/>
    <property type="evidence" value="ECO:0007669"/>
    <property type="project" value="UniProtKB-KW"/>
</dbReference>
<comment type="similarity">
    <text evidence="2">Belongs to the ACDP family.</text>
</comment>
<evidence type="ECO:0000259" key="15">
    <source>
        <dbReference type="PROSITE" id="PS51846"/>
    </source>
</evidence>
<comment type="subcellular location">
    <subcellularLocation>
        <location evidence="1">Cell membrane</location>
        <topology evidence="1">Multi-pass membrane protein</topology>
    </subcellularLocation>
</comment>
<keyword evidence="3" id="KW-0813">Transport</keyword>
<evidence type="ECO:0000256" key="9">
    <source>
        <dbReference type="ARBA" id="ARBA00023122"/>
    </source>
</evidence>
<dbReference type="PROSITE" id="PS51846">
    <property type="entry name" value="CNNM"/>
    <property type="match status" value="1"/>
</dbReference>
<dbReference type="InterPro" id="IPR000595">
    <property type="entry name" value="cNMP-bd_dom"/>
</dbReference>
<feature type="transmembrane region" description="Helical" evidence="13">
    <location>
        <begin position="246"/>
        <end position="266"/>
    </location>
</feature>
<evidence type="ECO:0000256" key="8">
    <source>
        <dbReference type="ARBA" id="ARBA00023065"/>
    </source>
</evidence>
<feature type="compositionally biased region" description="Basic and acidic residues" evidence="12">
    <location>
        <begin position="798"/>
        <end position="839"/>
    </location>
</feature>
<feature type="region of interest" description="Disordered" evidence="12">
    <location>
        <begin position="734"/>
        <end position="839"/>
    </location>
</feature>
<evidence type="ECO:0000256" key="13">
    <source>
        <dbReference type="SAM" id="Phobius"/>
    </source>
</evidence>
<evidence type="ECO:0000256" key="6">
    <source>
        <dbReference type="ARBA" id="ARBA00022737"/>
    </source>
</evidence>
<feature type="transmembrane region" description="Helical" evidence="13">
    <location>
        <begin position="187"/>
        <end position="212"/>
    </location>
</feature>
<feature type="domain" description="CNNM transmembrane" evidence="15">
    <location>
        <begin position="183"/>
        <end position="359"/>
    </location>
</feature>
<dbReference type="InterPro" id="IPR044751">
    <property type="entry name" value="Ion_transp-like_CBS"/>
</dbReference>
<dbReference type="InterPro" id="IPR002550">
    <property type="entry name" value="CNNM"/>
</dbReference>
<feature type="compositionally biased region" description="Basic and acidic residues" evidence="12">
    <location>
        <begin position="1"/>
        <end position="24"/>
    </location>
</feature>
<evidence type="ECO:0000256" key="10">
    <source>
        <dbReference type="ARBA" id="ARBA00023136"/>
    </source>
</evidence>
<dbReference type="Pfam" id="PF25511">
    <property type="entry name" value="Ig_CNNM4_N"/>
    <property type="match status" value="1"/>
</dbReference>
<evidence type="ECO:0000313" key="16">
    <source>
        <dbReference type="EMBL" id="KAK6639128.1"/>
    </source>
</evidence>
<comment type="caution">
    <text evidence="16">The sequence shown here is derived from an EMBL/GenBank/DDBJ whole genome shotgun (WGS) entry which is preliminary data.</text>
</comment>
<dbReference type="SUPFAM" id="SSF54631">
    <property type="entry name" value="CBS-domain pair"/>
    <property type="match status" value="1"/>
</dbReference>
<evidence type="ECO:0000256" key="5">
    <source>
        <dbReference type="ARBA" id="ARBA00022692"/>
    </source>
</evidence>
<reference evidence="16 17" key="1">
    <citation type="submission" date="2023-10" db="EMBL/GenBank/DDBJ databases">
        <title>Genomes of two closely related lineages of the louse Polyplax serrata with different host specificities.</title>
        <authorList>
            <person name="Martinu J."/>
            <person name="Tarabai H."/>
            <person name="Stefka J."/>
            <person name="Hypsa V."/>
        </authorList>
    </citation>
    <scope>NUCLEOTIDE SEQUENCE [LARGE SCALE GENOMIC DNA]</scope>
    <source>
        <strain evidence="16">HR10_N</strain>
    </source>
</reference>
<dbReference type="InterPro" id="IPR018490">
    <property type="entry name" value="cNMP-bd_dom_sf"/>
</dbReference>
<dbReference type="InterPro" id="IPR057492">
    <property type="entry name" value="Ig_CNNM1/2/4_N"/>
</dbReference>
<evidence type="ECO:0000259" key="14">
    <source>
        <dbReference type="PROSITE" id="PS50042"/>
    </source>
</evidence>
<dbReference type="PANTHER" id="PTHR12064:SF94">
    <property type="entry name" value="UNEXTENDED PROTEIN"/>
    <property type="match status" value="1"/>
</dbReference>
<accession>A0AAN8PM73</accession>
<organism evidence="16 17">
    <name type="scientific">Polyplax serrata</name>
    <name type="common">Common mouse louse</name>
    <dbReference type="NCBI Taxonomy" id="468196"/>
    <lineage>
        <taxon>Eukaryota</taxon>
        <taxon>Metazoa</taxon>
        <taxon>Ecdysozoa</taxon>
        <taxon>Arthropoda</taxon>
        <taxon>Hexapoda</taxon>
        <taxon>Insecta</taxon>
        <taxon>Pterygota</taxon>
        <taxon>Neoptera</taxon>
        <taxon>Paraneoptera</taxon>
        <taxon>Psocodea</taxon>
        <taxon>Troctomorpha</taxon>
        <taxon>Phthiraptera</taxon>
        <taxon>Anoplura</taxon>
        <taxon>Polyplacidae</taxon>
        <taxon>Polyplax</taxon>
    </lineage>
</organism>
<proteinExistence type="inferred from homology"/>
<evidence type="ECO:0000256" key="3">
    <source>
        <dbReference type="ARBA" id="ARBA00022448"/>
    </source>
</evidence>
<dbReference type="Pfam" id="PF25562">
    <property type="entry name" value="CNBH_CNNM2_C"/>
    <property type="match status" value="1"/>
</dbReference>
<feature type="domain" description="Cyclic nucleotide-binding" evidence="14">
    <location>
        <begin position="576"/>
        <end position="661"/>
    </location>
</feature>
<keyword evidence="6" id="KW-0677">Repeat</keyword>
<dbReference type="PROSITE" id="PS50042">
    <property type="entry name" value="CNMP_BINDING_3"/>
    <property type="match status" value="1"/>
</dbReference>
<evidence type="ECO:0000256" key="1">
    <source>
        <dbReference type="ARBA" id="ARBA00004651"/>
    </source>
</evidence>
<dbReference type="EMBL" id="JAWJWE010000003">
    <property type="protein sequence ID" value="KAK6639128.1"/>
    <property type="molecule type" value="Genomic_DNA"/>
</dbReference>
<dbReference type="InterPro" id="IPR014710">
    <property type="entry name" value="RmlC-like_jellyroll"/>
</dbReference>
<keyword evidence="5 11" id="KW-0812">Transmembrane</keyword>
<dbReference type="InterPro" id="IPR046342">
    <property type="entry name" value="CBS_dom_sf"/>
</dbReference>
<protein>
    <recommendedName>
        <fullName evidence="18">Metal transporter CNNM2</fullName>
    </recommendedName>
</protein>
<gene>
    <name evidence="16" type="ORF">RUM43_007398</name>
</gene>
<evidence type="ECO:0000256" key="12">
    <source>
        <dbReference type="SAM" id="MobiDB-lite"/>
    </source>
</evidence>
<dbReference type="Gene3D" id="2.60.120.10">
    <property type="entry name" value="Jelly Rolls"/>
    <property type="match status" value="1"/>
</dbReference>
<dbReference type="GO" id="GO:0022857">
    <property type="term" value="F:transmembrane transporter activity"/>
    <property type="evidence" value="ECO:0007669"/>
    <property type="project" value="TreeGrafter"/>
</dbReference>
<evidence type="ECO:0000256" key="11">
    <source>
        <dbReference type="PROSITE-ProRule" id="PRU01193"/>
    </source>
</evidence>
<keyword evidence="10 11" id="KW-0472">Membrane</keyword>
<evidence type="ECO:0000256" key="2">
    <source>
        <dbReference type="ARBA" id="ARBA00010484"/>
    </source>
</evidence>
<dbReference type="SUPFAM" id="SSF51206">
    <property type="entry name" value="cAMP-binding domain-like"/>
    <property type="match status" value="1"/>
</dbReference>
<dbReference type="GO" id="GO:0010960">
    <property type="term" value="P:magnesium ion homeostasis"/>
    <property type="evidence" value="ECO:0007669"/>
    <property type="project" value="InterPro"/>
</dbReference>
<evidence type="ECO:0000313" key="17">
    <source>
        <dbReference type="Proteomes" id="UP001372834"/>
    </source>
</evidence>